<proteinExistence type="predicted"/>
<dbReference type="AlphaFoldDB" id="I4ERD9"/>
<evidence type="ECO:0000313" key="3">
    <source>
        <dbReference type="Proteomes" id="UP000006461"/>
    </source>
</evidence>
<dbReference type="OrthoDB" id="5190822at2"/>
<gene>
    <name evidence="2" type="ordered locus">MODMU_0495</name>
</gene>
<dbReference type="STRING" id="477641.MODMU_0495"/>
<dbReference type="HOGENOM" id="CLU_1852953_0_0_11"/>
<dbReference type="Proteomes" id="UP000006461">
    <property type="component" value="Chromosome"/>
</dbReference>
<reference evidence="2 3" key="1">
    <citation type="journal article" date="2012" name="J. Bacteriol.">
        <title>Genome Sequence of Radiation-Resistant Modestobacter marinus Strain BC501, a Representative Actinobacterium That Thrives on Calcareous Stone Surfaces.</title>
        <authorList>
            <person name="Normand P."/>
            <person name="Gury J."/>
            <person name="Pujic P."/>
            <person name="Chouaia B."/>
            <person name="Crotti E."/>
            <person name="Brusetti L."/>
            <person name="Daffonchio D."/>
            <person name="Vacherie B."/>
            <person name="Barbe V."/>
            <person name="Medigue C."/>
            <person name="Calteau A."/>
            <person name="Ghodhbane-Gtari F."/>
            <person name="Essoussi I."/>
            <person name="Nouioui I."/>
            <person name="Abbassi-Ghozzi I."/>
            <person name="Gtari M."/>
        </authorList>
    </citation>
    <scope>NUCLEOTIDE SEQUENCE [LARGE SCALE GENOMIC DNA]</scope>
    <source>
        <strain evidence="3">BC 501</strain>
    </source>
</reference>
<accession>I4ERD9</accession>
<protein>
    <submittedName>
        <fullName evidence="2">Uncharacterized protein</fullName>
    </submittedName>
</protein>
<keyword evidence="1" id="KW-0472">Membrane</keyword>
<sequence length="138" mass="15226">MRKVAVALGFLGAALVAVLFWAMFVYDGRKDLDLSPWASPQDPWTRSVMPGARWATDELCDEAMPCIQAVTSETVTLYRFAERDQAVAAAESFGEDGYLTGWMAVRFEPGGLTAAERDEVEYSIGCINTWVSEDGRDC</sequence>
<dbReference type="KEGG" id="mmar:MODMU_0495"/>
<keyword evidence="1" id="KW-0812">Transmembrane</keyword>
<keyword evidence="1" id="KW-1133">Transmembrane helix</keyword>
<organism evidence="2 3">
    <name type="scientific">Modestobacter italicus (strain DSM 44449 / CECT 9708 / BC 501)</name>
    <dbReference type="NCBI Taxonomy" id="2732864"/>
    <lineage>
        <taxon>Bacteria</taxon>
        <taxon>Bacillati</taxon>
        <taxon>Actinomycetota</taxon>
        <taxon>Actinomycetes</taxon>
        <taxon>Geodermatophilales</taxon>
        <taxon>Geodermatophilaceae</taxon>
        <taxon>Modestobacter</taxon>
    </lineage>
</organism>
<evidence type="ECO:0000313" key="2">
    <source>
        <dbReference type="EMBL" id="CCH85952.1"/>
    </source>
</evidence>
<feature type="transmembrane region" description="Helical" evidence="1">
    <location>
        <begin position="6"/>
        <end position="26"/>
    </location>
</feature>
<name>I4ERD9_MODI5</name>
<keyword evidence="3" id="KW-1185">Reference proteome</keyword>
<dbReference type="EMBL" id="FO203431">
    <property type="protein sequence ID" value="CCH85952.1"/>
    <property type="molecule type" value="Genomic_DNA"/>
</dbReference>
<evidence type="ECO:0000256" key="1">
    <source>
        <dbReference type="SAM" id="Phobius"/>
    </source>
</evidence>